<name>A0A177A137_9PEZI</name>
<protein>
    <submittedName>
        <fullName evidence="1">Uncharacterized protein</fullName>
    </submittedName>
</protein>
<dbReference type="AlphaFoldDB" id="A0A177A137"/>
<reference evidence="1" key="1">
    <citation type="submission" date="2016-03" db="EMBL/GenBank/DDBJ databases">
        <title>Updated assembly of Pseudogymnoascus destructans, the fungus causing white-nose syndrome of bats.</title>
        <authorList>
            <person name="Palmer J.M."/>
            <person name="Drees K.P."/>
            <person name="Foster J.T."/>
            <person name="Lindner D.L."/>
        </authorList>
    </citation>
    <scope>NUCLEOTIDE SEQUENCE [LARGE SCALE GENOMIC DNA]</scope>
    <source>
        <strain evidence="1">20631-21</strain>
    </source>
</reference>
<dbReference type="OrthoDB" id="3437037at2759"/>
<dbReference type="VEuPathDB" id="FungiDB:GMDG_04875"/>
<dbReference type="EMBL" id="KV441411">
    <property type="protein sequence ID" value="OAF55202.1"/>
    <property type="molecule type" value="Genomic_DNA"/>
</dbReference>
<accession>A0A177A137</accession>
<gene>
    <name evidence="1" type="ORF">VC83_08455</name>
</gene>
<evidence type="ECO:0000313" key="1">
    <source>
        <dbReference type="EMBL" id="OAF55202.1"/>
    </source>
</evidence>
<organism evidence="1">
    <name type="scientific">Pseudogymnoascus destructans</name>
    <dbReference type="NCBI Taxonomy" id="655981"/>
    <lineage>
        <taxon>Eukaryota</taxon>
        <taxon>Fungi</taxon>
        <taxon>Dikarya</taxon>
        <taxon>Ascomycota</taxon>
        <taxon>Pezizomycotina</taxon>
        <taxon>Leotiomycetes</taxon>
        <taxon>Thelebolales</taxon>
        <taxon>Thelebolaceae</taxon>
        <taxon>Pseudogymnoascus</taxon>
    </lineage>
</organism>
<dbReference type="Proteomes" id="UP000077154">
    <property type="component" value="Unassembled WGS sequence"/>
</dbReference>
<dbReference type="GeneID" id="36291496"/>
<sequence>MAEDGRKLQRRLEQDAAITILLQPSPPIHMRRAHCRANGCFITNVSPRGDSLVMGDYRIAPVSHNLEYFHISCLEKMIDLLSLTPSRFKLDTDGYRWNGGWPWTWDLMLRE</sequence>
<dbReference type="RefSeq" id="XP_024320503.1">
    <property type="nucleotide sequence ID" value="XM_024472007.1"/>
</dbReference>
<proteinExistence type="predicted"/>